<name>A0A426YKG0_ENSVE</name>
<protein>
    <submittedName>
        <fullName evidence="1">Uncharacterized protein</fullName>
    </submittedName>
</protein>
<gene>
    <name evidence="1" type="ORF">B296_00050592</name>
</gene>
<dbReference type="Proteomes" id="UP000287651">
    <property type="component" value="Unassembled WGS sequence"/>
</dbReference>
<dbReference type="AlphaFoldDB" id="A0A426YKG0"/>
<reference evidence="1 2" key="1">
    <citation type="journal article" date="2014" name="Agronomy (Basel)">
        <title>A Draft Genome Sequence for Ensete ventricosum, the Drought-Tolerant Tree Against Hunger.</title>
        <authorList>
            <person name="Harrison J."/>
            <person name="Moore K.A."/>
            <person name="Paszkiewicz K."/>
            <person name="Jones T."/>
            <person name="Grant M."/>
            <person name="Ambacheew D."/>
            <person name="Muzemil S."/>
            <person name="Studholme D.J."/>
        </authorList>
    </citation>
    <scope>NUCLEOTIDE SEQUENCE [LARGE SCALE GENOMIC DNA]</scope>
</reference>
<comment type="caution">
    <text evidence="1">The sequence shown here is derived from an EMBL/GenBank/DDBJ whole genome shotgun (WGS) entry which is preliminary data.</text>
</comment>
<evidence type="ECO:0000313" key="1">
    <source>
        <dbReference type="EMBL" id="RRT52232.1"/>
    </source>
</evidence>
<sequence>MTSVSSPSPPFKSFERSRIYSFPCHCKKRRGCLWSNPRRAYGYDQKLFVSSRWGMGLSQKKT</sequence>
<evidence type="ECO:0000313" key="2">
    <source>
        <dbReference type="Proteomes" id="UP000287651"/>
    </source>
</evidence>
<accession>A0A426YKG0</accession>
<proteinExistence type="predicted"/>
<dbReference type="EMBL" id="AMZH03011783">
    <property type="protein sequence ID" value="RRT52232.1"/>
    <property type="molecule type" value="Genomic_DNA"/>
</dbReference>
<organism evidence="1 2">
    <name type="scientific">Ensete ventricosum</name>
    <name type="common">Abyssinian banana</name>
    <name type="synonym">Musa ensete</name>
    <dbReference type="NCBI Taxonomy" id="4639"/>
    <lineage>
        <taxon>Eukaryota</taxon>
        <taxon>Viridiplantae</taxon>
        <taxon>Streptophyta</taxon>
        <taxon>Embryophyta</taxon>
        <taxon>Tracheophyta</taxon>
        <taxon>Spermatophyta</taxon>
        <taxon>Magnoliopsida</taxon>
        <taxon>Liliopsida</taxon>
        <taxon>Zingiberales</taxon>
        <taxon>Musaceae</taxon>
        <taxon>Ensete</taxon>
    </lineage>
</organism>